<dbReference type="GO" id="GO:0008830">
    <property type="term" value="F:dTDP-4-dehydrorhamnose 3,5-epimerase activity"/>
    <property type="evidence" value="ECO:0007669"/>
    <property type="project" value="UniProtKB-UniRule"/>
</dbReference>
<evidence type="ECO:0000256" key="1">
    <source>
        <dbReference type="ARBA" id="ARBA00001298"/>
    </source>
</evidence>
<dbReference type="SUPFAM" id="SSF51182">
    <property type="entry name" value="RmlC-like cupins"/>
    <property type="match status" value="1"/>
</dbReference>
<evidence type="ECO:0000256" key="3">
    <source>
        <dbReference type="ARBA" id="ARBA00012098"/>
    </source>
</evidence>
<dbReference type="GO" id="GO:0005829">
    <property type="term" value="C:cytosol"/>
    <property type="evidence" value="ECO:0007669"/>
    <property type="project" value="TreeGrafter"/>
</dbReference>
<dbReference type="RefSeq" id="WP_025075575.1">
    <property type="nucleotide sequence ID" value="NZ_FQVD01000020.1"/>
</dbReference>
<name>A0A1M5BQ51_9BACE</name>
<dbReference type="InterPro" id="IPR000888">
    <property type="entry name" value="RmlC-like"/>
</dbReference>
<protein>
    <recommendedName>
        <fullName evidence="4 7">dTDP-4-dehydrorhamnose 3,5-epimerase</fullName>
        <ecNumber evidence="3 7">5.1.3.13</ecNumber>
    </recommendedName>
    <alternativeName>
        <fullName evidence="7">Thymidine diphospho-4-keto-rhamnose 3,5-epimerase</fullName>
    </alternativeName>
</protein>
<evidence type="ECO:0000256" key="7">
    <source>
        <dbReference type="RuleBase" id="RU364069"/>
    </source>
</evidence>
<dbReference type="Proteomes" id="UP000184436">
    <property type="component" value="Unassembled WGS sequence"/>
</dbReference>
<organism evidence="8 9">
    <name type="scientific">Bacteroides faecichinchillae</name>
    <dbReference type="NCBI Taxonomy" id="871325"/>
    <lineage>
        <taxon>Bacteria</taxon>
        <taxon>Pseudomonadati</taxon>
        <taxon>Bacteroidota</taxon>
        <taxon>Bacteroidia</taxon>
        <taxon>Bacteroidales</taxon>
        <taxon>Bacteroidaceae</taxon>
        <taxon>Bacteroides</taxon>
    </lineage>
</organism>
<comment type="pathway">
    <text evidence="7">Carbohydrate biosynthesis; dTDP-L-rhamnose biosynthesis.</text>
</comment>
<dbReference type="EMBL" id="FQVD01000020">
    <property type="protein sequence ID" value="SHF44531.1"/>
    <property type="molecule type" value="Genomic_DNA"/>
</dbReference>
<comment type="subunit">
    <text evidence="7">Homodimer.</text>
</comment>
<evidence type="ECO:0000313" key="9">
    <source>
        <dbReference type="Proteomes" id="UP000184436"/>
    </source>
</evidence>
<dbReference type="STRING" id="871325.SAMN05444349_12014"/>
<dbReference type="InterPro" id="IPR011051">
    <property type="entry name" value="RmlC_Cupin_sf"/>
</dbReference>
<evidence type="ECO:0000256" key="4">
    <source>
        <dbReference type="ARBA" id="ARBA00019595"/>
    </source>
</evidence>
<dbReference type="PANTHER" id="PTHR21047">
    <property type="entry name" value="DTDP-6-DEOXY-D-GLUCOSE-3,5 EPIMERASE"/>
    <property type="match status" value="1"/>
</dbReference>
<dbReference type="UniPathway" id="UPA00124"/>
<dbReference type="OrthoDB" id="9800680at2"/>
<dbReference type="AlphaFoldDB" id="A0A1M5BQ51"/>
<dbReference type="PANTHER" id="PTHR21047:SF2">
    <property type="entry name" value="THYMIDINE DIPHOSPHO-4-KETO-RHAMNOSE 3,5-EPIMERASE"/>
    <property type="match status" value="1"/>
</dbReference>
<dbReference type="Pfam" id="PF00908">
    <property type="entry name" value="dTDP_sugar_isom"/>
    <property type="match status" value="1"/>
</dbReference>
<comment type="similarity">
    <text evidence="7">Belongs to the dTDP-4-dehydrorhamnose 3,5-epimerase family.</text>
</comment>
<evidence type="ECO:0000256" key="5">
    <source>
        <dbReference type="PIRSR" id="PIRSR600888-1"/>
    </source>
</evidence>
<evidence type="ECO:0000313" key="8">
    <source>
        <dbReference type="EMBL" id="SHF44531.1"/>
    </source>
</evidence>
<dbReference type="GO" id="GO:0019305">
    <property type="term" value="P:dTDP-rhamnose biosynthetic process"/>
    <property type="evidence" value="ECO:0007669"/>
    <property type="project" value="UniProtKB-UniRule"/>
</dbReference>
<dbReference type="NCBIfam" id="TIGR01221">
    <property type="entry name" value="rmlC"/>
    <property type="match status" value="1"/>
</dbReference>
<dbReference type="InterPro" id="IPR014710">
    <property type="entry name" value="RmlC-like_jellyroll"/>
</dbReference>
<feature type="active site" description="Proton acceptor" evidence="5">
    <location>
        <position position="61"/>
    </location>
</feature>
<keyword evidence="7" id="KW-0413">Isomerase</keyword>
<dbReference type="Gene3D" id="2.60.120.10">
    <property type="entry name" value="Jelly Rolls"/>
    <property type="match status" value="1"/>
</dbReference>
<evidence type="ECO:0000256" key="6">
    <source>
        <dbReference type="PIRSR" id="PIRSR600888-3"/>
    </source>
</evidence>
<keyword evidence="9" id="KW-1185">Reference proteome</keyword>
<feature type="site" description="Participates in a stacking interaction with the thymidine ring of dTDP-4-oxo-6-deoxyglucose" evidence="6">
    <location>
        <position position="137"/>
    </location>
</feature>
<gene>
    <name evidence="8" type="ORF">SAMN05444349_12014</name>
</gene>
<accession>A0A1M5BQ51</accession>
<sequence>MEVIKTTIEGVVIITPRIFKDSRGYFFESFNQNEFEQKVCQTTFVQDNESKSSYGVLRGLHFQKPPYAQSKLVRVLKGAVLDVAVDIRKGSPTFGHHVAVELTEDNHLQFFIPRGFAHGFSVLSEEVIFQYKCDNFYAPQYEGALAWNDPDLNIDWLVPEDKILLSDKDRAHPRLKDADCLFDYSDGLYNK</sequence>
<dbReference type="EC" id="5.1.3.13" evidence="3 7"/>
<feature type="active site" description="Proton donor" evidence="5">
    <location>
        <position position="131"/>
    </location>
</feature>
<evidence type="ECO:0000256" key="2">
    <source>
        <dbReference type="ARBA" id="ARBA00001997"/>
    </source>
</evidence>
<comment type="function">
    <text evidence="2 7">Catalyzes the epimerization of the C3' and C5'positions of dTDP-6-deoxy-D-xylo-4-hexulose, forming dTDP-6-deoxy-L-lyxo-4-hexulose.</text>
</comment>
<dbReference type="GO" id="GO:0000271">
    <property type="term" value="P:polysaccharide biosynthetic process"/>
    <property type="evidence" value="ECO:0007669"/>
    <property type="project" value="TreeGrafter"/>
</dbReference>
<reference evidence="8 9" key="1">
    <citation type="submission" date="2016-11" db="EMBL/GenBank/DDBJ databases">
        <authorList>
            <person name="Jaros S."/>
            <person name="Januszkiewicz K."/>
            <person name="Wedrychowicz H."/>
        </authorList>
    </citation>
    <scope>NUCLEOTIDE SEQUENCE [LARGE SCALE GENOMIC DNA]</scope>
    <source>
        <strain evidence="8 9">DSM 26883</strain>
    </source>
</reference>
<dbReference type="CDD" id="cd00438">
    <property type="entry name" value="cupin_RmlC"/>
    <property type="match status" value="1"/>
</dbReference>
<proteinExistence type="inferred from homology"/>
<comment type="catalytic activity">
    <reaction evidence="1 7">
        <text>dTDP-4-dehydro-6-deoxy-alpha-D-glucose = dTDP-4-dehydro-beta-L-rhamnose</text>
        <dbReference type="Rhea" id="RHEA:16969"/>
        <dbReference type="ChEBI" id="CHEBI:57649"/>
        <dbReference type="ChEBI" id="CHEBI:62830"/>
        <dbReference type="EC" id="5.1.3.13"/>
    </reaction>
</comment>